<evidence type="ECO:0000256" key="3">
    <source>
        <dbReference type="ARBA" id="ARBA00022695"/>
    </source>
</evidence>
<dbReference type="Pfam" id="PF17917">
    <property type="entry name" value="RT_RNaseH"/>
    <property type="match status" value="1"/>
</dbReference>
<dbReference type="FunFam" id="3.10.20.370:FF:000001">
    <property type="entry name" value="Retrovirus-related Pol polyprotein from transposon 17.6-like protein"/>
    <property type="match status" value="1"/>
</dbReference>
<keyword evidence="5" id="KW-0255">Endonuclease</keyword>
<dbReference type="InterPro" id="IPR043502">
    <property type="entry name" value="DNA/RNA_pol_sf"/>
</dbReference>
<feature type="compositionally biased region" description="Basic and acidic residues" evidence="8">
    <location>
        <begin position="691"/>
        <end position="709"/>
    </location>
</feature>
<dbReference type="InterPro" id="IPR036397">
    <property type="entry name" value="RNaseH_sf"/>
</dbReference>
<evidence type="ECO:0000313" key="10">
    <source>
        <dbReference type="EMBL" id="KFD73013.1"/>
    </source>
</evidence>
<dbReference type="Gene3D" id="1.10.340.70">
    <property type="match status" value="1"/>
</dbReference>
<feature type="domain" description="Integrase catalytic" evidence="9">
    <location>
        <begin position="501"/>
        <end position="616"/>
    </location>
</feature>
<reference evidence="10" key="1">
    <citation type="journal article" date="2014" name="Nat. Genet.">
        <title>Genome and transcriptome of the porcine whipworm Trichuris suis.</title>
        <authorList>
            <person name="Jex A.R."/>
            <person name="Nejsum P."/>
            <person name="Schwarz E.M."/>
            <person name="Hu L."/>
            <person name="Young N.D."/>
            <person name="Hall R.S."/>
            <person name="Korhonen P.K."/>
            <person name="Liao S."/>
            <person name="Thamsborg S."/>
            <person name="Xia J."/>
            <person name="Xu P."/>
            <person name="Wang S."/>
            <person name="Scheerlinck J.P."/>
            <person name="Hofmann A."/>
            <person name="Sternberg P.W."/>
            <person name="Wang J."/>
            <person name="Gasser R.B."/>
        </authorList>
    </citation>
    <scope>NUCLEOTIDE SEQUENCE [LARGE SCALE GENOMIC DNA]</scope>
    <source>
        <strain evidence="10">DCEP-RM93F</strain>
    </source>
</reference>
<dbReference type="PANTHER" id="PTHR37984">
    <property type="entry name" value="PROTEIN CBG26694"/>
    <property type="match status" value="1"/>
</dbReference>
<evidence type="ECO:0000256" key="8">
    <source>
        <dbReference type="SAM" id="MobiDB-lite"/>
    </source>
</evidence>
<keyword evidence="2" id="KW-0808">Transferase</keyword>
<evidence type="ECO:0000256" key="7">
    <source>
        <dbReference type="ARBA" id="ARBA00022918"/>
    </source>
</evidence>
<dbReference type="EC" id="2.7.7.49" evidence="1"/>
<feature type="region of interest" description="Disordered" evidence="8">
    <location>
        <begin position="107"/>
        <end position="126"/>
    </location>
</feature>
<dbReference type="EMBL" id="KL367475">
    <property type="protein sequence ID" value="KFD73013.1"/>
    <property type="molecule type" value="Genomic_DNA"/>
</dbReference>
<keyword evidence="4" id="KW-0540">Nuclease</keyword>
<dbReference type="SUPFAM" id="SSF53098">
    <property type="entry name" value="Ribonuclease H-like"/>
    <property type="match status" value="1"/>
</dbReference>
<dbReference type="Proteomes" id="UP000030758">
    <property type="component" value="Unassembled WGS sequence"/>
</dbReference>
<dbReference type="Gene3D" id="3.10.20.370">
    <property type="match status" value="1"/>
</dbReference>
<evidence type="ECO:0000256" key="5">
    <source>
        <dbReference type="ARBA" id="ARBA00022759"/>
    </source>
</evidence>
<feature type="compositionally biased region" description="Acidic residues" evidence="8">
    <location>
        <begin position="710"/>
        <end position="720"/>
    </location>
</feature>
<dbReference type="InterPro" id="IPR041588">
    <property type="entry name" value="Integrase_H2C2"/>
</dbReference>
<feature type="compositionally biased region" description="Polar residues" evidence="8">
    <location>
        <begin position="727"/>
        <end position="739"/>
    </location>
</feature>
<sequence>MRQYFNPAPSEIVERFRFYKRDQRPNESIADFVAELRRLSEHCNFGNGLDTALRDRFVCGIADEGLQRRLLAEQVPTFDVALREALATETARLQALEIRTGGCTEDVQHVRMKSRQQKSTDKATGSRQRTEFSAKCYRCGGAHDAQACRFINERCRYCQRMGHIERVCRKKCSECRTDGRNRRSRKRTPDQVLEPLHRLLDSQTVFTWKKPHEQAFRRVKELLQSSCVLIHYDPTRKLTVTCDASPHGVGAVLSQPGPEGKEAPVAYASRTLSKTERNYAQIDKEALAIIYAVKKFHQYLYGRPFTIITDHKPLLGLLHPRKALPQVMSPRMLRWCLLLSAYDYELLYRPSAKVANADGLSRLPMPSADTEIPPPGDILLLETEVETPVDATAIKSLTRRDKTLAQVLRWALRGWPETKQTDEFLPFIQRKSEITVHRNCLLWGSRVIIPEKVRSRVLRLLHETHPGIVRMKALARSYVWWPRLDNDIEDISLPGNWLDVSPVQATSAKAVIDKLALLFATHGLPEVIVTDNGTAFTASEFKEFMRANTIRHVTVAAYHPSSNGQAERMVQATKQALRKIIHGSWSLRLARFLFNQHLTPHTATGSSPAEILMSRRPRSLLDNLHPDSLLATRSRQEQEEQLTIGGEKTRRFSPGDPVYMRNYRSSLKWTAASISRMTGPRSYVVRTPEGGNERRHIDQIRERFPHTSDDSEETNDGEPQSEDKDTQQLGNESSANTPEANLDTHERMLEGRPKRHRTRPKYLRDYI</sequence>
<dbReference type="GO" id="GO:0042575">
    <property type="term" value="C:DNA polymerase complex"/>
    <property type="evidence" value="ECO:0007669"/>
    <property type="project" value="UniProtKB-ARBA"/>
</dbReference>
<dbReference type="InterPro" id="IPR050951">
    <property type="entry name" value="Retrovirus_Pol_polyprotein"/>
</dbReference>
<dbReference type="GO" id="GO:0004519">
    <property type="term" value="F:endonuclease activity"/>
    <property type="evidence" value="ECO:0007669"/>
    <property type="project" value="UniProtKB-KW"/>
</dbReference>
<dbReference type="Pfam" id="PF17921">
    <property type="entry name" value="Integrase_H2C2"/>
    <property type="match status" value="1"/>
</dbReference>
<dbReference type="CDD" id="cd09274">
    <property type="entry name" value="RNase_HI_RT_Ty3"/>
    <property type="match status" value="1"/>
</dbReference>
<dbReference type="AlphaFoldDB" id="A0A085NU67"/>
<dbReference type="FunFam" id="1.10.340.70:FF:000003">
    <property type="entry name" value="Protein CBG25708"/>
    <property type="match status" value="1"/>
</dbReference>
<evidence type="ECO:0000256" key="6">
    <source>
        <dbReference type="ARBA" id="ARBA00022801"/>
    </source>
</evidence>
<dbReference type="GO" id="GO:0003676">
    <property type="term" value="F:nucleic acid binding"/>
    <property type="evidence" value="ECO:0007669"/>
    <property type="project" value="InterPro"/>
</dbReference>
<dbReference type="GO" id="GO:0015074">
    <property type="term" value="P:DNA integration"/>
    <property type="evidence" value="ECO:0007669"/>
    <property type="project" value="InterPro"/>
</dbReference>
<dbReference type="PROSITE" id="PS50994">
    <property type="entry name" value="INTEGRASE"/>
    <property type="match status" value="1"/>
</dbReference>
<dbReference type="SUPFAM" id="SSF56672">
    <property type="entry name" value="DNA/RNA polymerases"/>
    <property type="match status" value="1"/>
</dbReference>
<accession>A0A085NU67</accession>
<evidence type="ECO:0000256" key="4">
    <source>
        <dbReference type="ARBA" id="ARBA00022722"/>
    </source>
</evidence>
<dbReference type="InterPro" id="IPR001584">
    <property type="entry name" value="Integrase_cat-core"/>
</dbReference>
<feature type="region of interest" description="Disordered" evidence="8">
    <location>
        <begin position="678"/>
        <end position="767"/>
    </location>
</feature>
<keyword evidence="6" id="KW-0378">Hydrolase</keyword>
<protein>
    <recommendedName>
        <fullName evidence="1">RNA-directed DNA polymerase</fullName>
        <ecNumber evidence="1">2.7.7.49</ecNumber>
    </recommendedName>
</protein>
<organism evidence="10">
    <name type="scientific">Trichuris suis</name>
    <name type="common">pig whipworm</name>
    <dbReference type="NCBI Taxonomy" id="68888"/>
    <lineage>
        <taxon>Eukaryota</taxon>
        <taxon>Metazoa</taxon>
        <taxon>Ecdysozoa</taxon>
        <taxon>Nematoda</taxon>
        <taxon>Enoplea</taxon>
        <taxon>Dorylaimia</taxon>
        <taxon>Trichinellida</taxon>
        <taxon>Trichuridae</taxon>
        <taxon>Trichuris</taxon>
    </lineage>
</organism>
<dbReference type="GO" id="GO:0003964">
    <property type="term" value="F:RNA-directed DNA polymerase activity"/>
    <property type="evidence" value="ECO:0007669"/>
    <property type="project" value="UniProtKB-KW"/>
</dbReference>
<evidence type="ECO:0000259" key="9">
    <source>
        <dbReference type="PROSITE" id="PS50994"/>
    </source>
</evidence>
<proteinExistence type="predicted"/>
<dbReference type="InterPro" id="IPR041373">
    <property type="entry name" value="RT_RNaseH"/>
</dbReference>
<evidence type="ECO:0000256" key="1">
    <source>
        <dbReference type="ARBA" id="ARBA00012493"/>
    </source>
</evidence>
<keyword evidence="3" id="KW-0548">Nucleotidyltransferase</keyword>
<evidence type="ECO:0000256" key="2">
    <source>
        <dbReference type="ARBA" id="ARBA00022679"/>
    </source>
</evidence>
<name>A0A085NU67_9BILA</name>
<dbReference type="InterPro" id="IPR012337">
    <property type="entry name" value="RNaseH-like_sf"/>
</dbReference>
<feature type="region of interest" description="Disordered" evidence="8">
    <location>
        <begin position="629"/>
        <end position="657"/>
    </location>
</feature>
<feature type="compositionally biased region" description="Basic and acidic residues" evidence="8">
    <location>
        <begin position="742"/>
        <end position="752"/>
    </location>
</feature>
<dbReference type="Gene3D" id="3.30.420.10">
    <property type="entry name" value="Ribonuclease H-like superfamily/Ribonuclease H"/>
    <property type="match status" value="1"/>
</dbReference>
<dbReference type="PANTHER" id="PTHR37984:SF12">
    <property type="entry name" value="RIBONUCLEASE H"/>
    <property type="match status" value="1"/>
</dbReference>
<keyword evidence="7" id="KW-0695">RNA-directed DNA polymerase</keyword>
<gene>
    <name evidence="10" type="ORF">M514_14917</name>
</gene>